<protein>
    <recommendedName>
        <fullName evidence="2">DUF8129 domain-containing protein</fullName>
    </recommendedName>
</protein>
<evidence type="ECO:0000313" key="3">
    <source>
        <dbReference type="EMBL" id="SIS00123.1"/>
    </source>
</evidence>
<keyword evidence="4" id="KW-1185">Reference proteome</keyword>
<accession>A0A1N7FIH8</accession>
<feature type="region of interest" description="Disordered" evidence="1">
    <location>
        <begin position="46"/>
        <end position="79"/>
    </location>
</feature>
<dbReference type="Proteomes" id="UP000186914">
    <property type="component" value="Unassembled WGS sequence"/>
</dbReference>
<feature type="domain" description="DUF8129" evidence="2">
    <location>
        <begin position="17"/>
        <end position="71"/>
    </location>
</feature>
<dbReference type="EMBL" id="FTNO01000009">
    <property type="protein sequence ID" value="SIS00123.1"/>
    <property type="molecule type" value="Genomic_DNA"/>
</dbReference>
<evidence type="ECO:0000256" key="1">
    <source>
        <dbReference type="SAM" id="MobiDB-lite"/>
    </source>
</evidence>
<sequence>MSSTDAPTRMPPSLEAAHVLERLPEYLRNARITGIKDIDRVRAHVAHENQRENPREDVLERLAGQASAIRDRTEHPTYR</sequence>
<dbReference type="InterPro" id="IPR058442">
    <property type="entry name" value="DUF8129"/>
</dbReference>
<feature type="compositionally biased region" description="Basic and acidic residues" evidence="1">
    <location>
        <begin position="46"/>
        <end position="60"/>
    </location>
</feature>
<gene>
    <name evidence="3" type="ORF">SAMN05421858_5097</name>
</gene>
<feature type="compositionally biased region" description="Basic and acidic residues" evidence="1">
    <location>
        <begin position="69"/>
        <end position="79"/>
    </location>
</feature>
<dbReference type="Pfam" id="PF26450">
    <property type="entry name" value="DUF8129"/>
    <property type="match status" value="1"/>
</dbReference>
<name>A0A1N7FIH8_9EURY</name>
<evidence type="ECO:0000259" key="2">
    <source>
        <dbReference type="Pfam" id="PF26450"/>
    </source>
</evidence>
<reference evidence="4" key="1">
    <citation type="submission" date="2017-01" db="EMBL/GenBank/DDBJ databases">
        <authorList>
            <person name="Varghese N."/>
            <person name="Submissions S."/>
        </authorList>
    </citation>
    <scope>NUCLEOTIDE SEQUENCE [LARGE SCALE GENOMIC DNA]</scope>
    <source>
        <strain evidence="4">CGMCC 1.7737</strain>
    </source>
</reference>
<dbReference type="AlphaFoldDB" id="A0A1N7FIH8"/>
<evidence type="ECO:0000313" key="4">
    <source>
        <dbReference type="Proteomes" id="UP000186914"/>
    </source>
</evidence>
<organism evidence="3 4">
    <name type="scientific">Haladaptatus litoreus</name>
    <dbReference type="NCBI Taxonomy" id="553468"/>
    <lineage>
        <taxon>Archaea</taxon>
        <taxon>Methanobacteriati</taxon>
        <taxon>Methanobacteriota</taxon>
        <taxon>Stenosarchaea group</taxon>
        <taxon>Halobacteria</taxon>
        <taxon>Halobacteriales</taxon>
        <taxon>Haladaptataceae</taxon>
        <taxon>Haladaptatus</taxon>
    </lineage>
</organism>
<proteinExistence type="predicted"/>